<reference evidence="2 3" key="1">
    <citation type="submission" date="2019-03" db="EMBL/GenBank/DDBJ databases">
        <title>Genomic Encyclopedia of Type Strains, Phase IV (KMG-IV): sequencing the most valuable type-strain genomes for metagenomic binning, comparative biology and taxonomic classification.</title>
        <authorList>
            <person name="Goeker M."/>
        </authorList>
    </citation>
    <scope>NUCLEOTIDE SEQUENCE [LARGE SCALE GENOMIC DNA]</scope>
    <source>
        <strain evidence="2 3">DSM 13575</strain>
    </source>
</reference>
<organism evidence="2 3">
    <name type="scientific">Petrotoga sibirica</name>
    <dbReference type="NCBI Taxonomy" id="156202"/>
    <lineage>
        <taxon>Bacteria</taxon>
        <taxon>Thermotogati</taxon>
        <taxon>Thermotogota</taxon>
        <taxon>Thermotogae</taxon>
        <taxon>Petrotogales</taxon>
        <taxon>Petrotogaceae</taxon>
        <taxon>Petrotoga</taxon>
    </lineage>
</organism>
<dbReference type="InterPro" id="IPR005064">
    <property type="entry name" value="BUG"/>
</dbReference>
<dbReference type="InterPro" id="IPR042100">
    <property type="entry name" value="Bug_dom1"/>
</dbReference>
<dbReference type="Pfam" id="PF03401">
    <property type="entry name" value="TctC"/>
    <property type="match status" value="1"/>
</dbReference>
<name>A0A4R8EXR8_9BACT</name>
<dbReference type="Proteomes" id="UP000294817">
    <property type="component" value="Unassembled WGS sequence"/>
</dbReference>
<gene>
    <name evidence="2" type="ORF">C8D74_10133</name>
</gene>
<dbReference type="AlphaFoldDB" id="A0A4R8EXR8"/>
<dbReference type="SUPFAM" id="SSF53850">
    <property type="entry name" value="Periplasmic binding protein-like II"/>
    <property type="match status" value="1"/>
</dbReference>
<dbReference type="Gene3D" id="3.40.190.10">
    <property type="entry name" value="Periplasmic binding protein-like II"/>
    <property type="match status" value="1"/>
</dbReference>
<dbReference type="PIRSF" id="PIRSF017082">
    <property type="entry name" value="YflP"/>
    <property type="match status" value="1"/>
</dbReference>
<evidence type="ECO:0000313" key="3">
    <source>
        <dbReference type="Proteomes" id="UP000294817"/>
    </source>
</evidence>
<dbReference type="RefSeq" id="WP_103876485.1">
    <property type="nucleotide sequence ID" value="NZ_SODZ01000001.1"/>
</dbReference>
<protein>
    <submittedName>
        <fullName evidence="2">Tripartite-type tricarboxylate transporter receptor subunit TctC</fullName>
    </submittedName>
</protein>
<dbReference type="PANTHER" id="PTHR42928:SF5">
    <property type="entry name" value="BLR1237 PROTEIN"/>
    <property type="match status" value="1"/>
</dbReference>
<evidence type="ECO:0000313" key="2">
    <source>
        <dbReference type="EMBL" id="TDX17316.1"/>
    </source>
</evidence>
<dbReference type="Gene3D" id="3.40.190.150">
    <property type="entry name" value="Bordetella uptake gene, domain 1"/>
    <property type="match status" value="1"/>
</dbReference>
<comment type="similarity">
    <text evidence="1">Belongs to the UPF0065 (bug) family.</text>
</comment>
<dbReference type="CDD" id="cd07012">
    <property type="entry name" value="PBP2_Bug_TTT"/>
    <property type="match status" value="1"/>
</dbReference>
<evidence type="ECO:0000256" key="1">
    <source>
        <dbReference type="ARBA" id="ARBA00006987"/>
    </source>
</evidence>
<dbReference type="EMBL" id="SODZ01000001">
    <property type="protein sequence ID" value="TDX17316.1"/>
    <property type="molecule type" value="Genomic_DNA"/>
</dbReference>
<keyword evidence="3" id="KW-1185">Reference proteome</keyword>
<dbReference type="PANTHER" id="PTHR42928">
    <property type="entry name" value="TRICARBOXYLATE-BINDING PROTEIN"/>
    <property type="match status" value="1"/>
</dbReference>
<proteinExistence type="inferred from homology"/>
<accession>A0A4R8EXR8</accession>
<keyword evidence="2" id="KW-0675">Receptor</keyword>
<sequence length="318" mass="34552">MKKLLVIFLVLTIVVSIFSLDYPRKTVSIICPWGAGGGTDRLARFLADELSKEFGVPFVVVNQTGGSGAVGHAAGAYANPDGYTLTLVTLEIASMHWMGLTPLTYEDFDYIAQVNFDPAGLIVKGDSEWNSTVELLVDVAMNPGKYLFSGSGVGSVWDLARIGMFNAVGIPPDYTTWIPTTGAAAAVVELLGGHVDAITSSIPEVWPQMASGDLKALAIMADERDPRYSNIPTLKEIGIDWSAGTWRGIAVPKGTPPEIKDLLEEKIIKIAQSQDFKDFMDKNGFGIKIRGSQEFTEYVAEQDKVWREILQIGGYLPE</sequence>
<comment type="caution">
    <text evidence="2">The sequence shown here is derived from an EMBL/GenBank/DDBJ whole genome shotgun (WGS) entry which is preliminary data.</text>
</comment>